<evidence type="ECO:0000313" key="2">
    <source>
        <dbReference type="Proteomes" id="UP000000768"/>
    </source>
</evidence>
<dbReference type="Gramene" id="KXG23338">
    <property type="protein sequence ID" value="KXG23338"/>
    <property type="gene ID" value="SORBI_3008G085200"/>
</dbReference>
<name>A0A1B6PCF8_SORBI</name>
<protein>
    <submittedName>
        <fullName evidence="1">Uncharacterized protein</fullName>
    </submittedName>
</protein>
<proteinExistence type="predicted"/>
<keyword evidence="2" id="KW-1185">Reference proteome</keyword>
<evidence type="ECO:0000313" key="1">
    <source>
        <dbReference type="EMBL" id="KXG23338.1"/>
    </source>
</evidence>
<accession>A0A1B6PCF8</accession>
<reference evidence="1 2" key="1">
    <citation type="journal article" date="2009" name="Nature">
        <title>The Sorghum bicolor genome and the diversification of grasses.</title>
        <authorList>
            <person name="Paterson A.H."/>
            <person name="Bowers J.E."/>
            <person name="Bruggmann R."/>
            <person name="Dubchak I."/>
            <person name="Grimwood J."/>
            <person name="Gundlach H."/>
            <person name="Haberer G."/>
            <person name="Hellsten U."/>
            <person name="Mitros T."/>
            <person name="Poliakov A."/>
            <person name="Schmutz J."/>
            <person name="Spannagl M."/>
            <person name="Tang H."/>
            <person name="Wang X."/>
            <person name="Wicker T."/>
            <person name="Bharti A.K."/>
            <person name="Chapman J."/>
            <person name="Feltus F.A."/>
            <person name="Gowik U."/>
            <person name="Grigoriev I.V."/>
            <person name="Lyons E."/>
            <person name="Maher C.A."/>
            <person name="Martis M."/>
            <person name="Narechania A."/>
            <person name="Otillar R.P."/>
            <person name="Penning B.W."/>
            <person name="Salamov A.A."/>
            <person name="Wang Y."/>
            <person name="Zhang L."/>
            <person name="Carpita N.C."/>
            <person name="Freeling M."/>
            <person name="Gingle A.R."/>
            <person name="Hash C.T."/>
            <person name="Keller B."/>
            <person name="Klein P."/>
            <person name="Kresovich S."/>
            <person name="McCann M.C."/>
            <person name="Ming R."/>
            <person name="Peterson D.G."/>
            <person name="Mehboob-ur-Rahman"/>
            <person name="Ware D."/>
            <person name="Westhoff P."/>
            <person name="Mayer K.F."/>
            <person name="Messing J."/>
            <person name="Rokhsar D.S."/>
        </authorList>
    </citation>
    <scope>NUCLEOTIDE SEQUENCE [LARGE SCALE GENOMIC DNA]</scope>
    <source>
        <strain evidence="2">cv. BTx623</strain>
    </source>
</reference>
<reference evidence="2" key="2">
    <citation type="journal article" date="2018" name="Plant J.">
        <title>The Sorghum bicolor reference genome: improved assembly, gene annotations, a transcriptome atlas, and signatures of genome organization.</title>
        <authorList>
            <person name="McCormick R.F."/>
            <person name="Truong S.K."/>
            <person name="Sreedasyam A."/>
            <person name="Jenkins J."/>
            <person name="Shu S."/>
            <person name="Sims D."/>
            <person name="Kennedy M."/>
            <person name="Amirebrahimi M."/>
            <person name="Weers B.D."/>
            <person name="McKinley B."/>
            <person name="Mattison A."/>
            <person name="Morishige D.T."/>
            <person name="Grimwood J."/>
            <person name="Schmutz J."/>
            <person name="Mullet J.E."/>
        </authorList>
    </citation>
    <scope>NUCLEOTIDE SEQUENCE [LARGE SCALE GENOMIC DNA]</scope>
    <source>
        <strain evidence="2">cv. BTx623</strain>
    </source>
</reference>
<organism evidence="1 2">
    <name type="scientific">Sorghum bicolor</name>
    <name type="common">Sorghum</name>
    <name type="synonym">Sorghum vulgare</name>
    <dbReference type="NCBI Taxonomy" id="4558"/>
    <lineage>
        <taxon>Eukaryota</taxon>
        <taxon>Viridiplantae</taxon>
        <taxon>Streptophyta</taxon>
        <taxon>Embryophyta</taxon>
        <taxon>Tracheophyta</taxon>
        <taxon>Spermatophyta</taxon>
        <taxon>Magnoliopsida</taxon>
        <taxon>Liliopsida</taxon>
        <taxon>Poales</taxon>
        <taxon>Poaceae</taxon>
        <taxon>PACMAD clade</taxon>
        <taxon>Panicoideae</taxon>
        <taxon>Andropogonodae</taxon>
        <taxon>Andropogoneae</taxon>
        <taxon>Sorghinae</taxon>
        <taxon>Sorghum</taxon>
    </lineage>
</organism>
<sequence length="79" mass="8686">MKPREGLMENQRSIHLIAAGLAAAVAIPRSCCNLHTNAFLEGRTLHESNKNEECSHGEKRSLSILLELSFAVAVLLSMR</sequence>
<gene>
    <name evidence="1" type="ORF">SORBI_3008G085200</name>
</gene>
<dbReference type="InParanoid" id="A0A1B6PCF8"/>
<dbReference type="AlphaFoldDB" id="A0A1B6PCF8"/>
<dbReference type="EMBL" id="CM000767">
    <property type="protein sequence ID" value="KXG23338.1"/>
    <property type="molecule type" value="Genomic_DNA"/>
</dbReference>
<dbReference type="Proteomes" id="UP000000768">
    <property type="component" value="Chromosome 8"/>
</dbReference>